<dbReference type="VEuPathDB" id="FungiDB:H257_17725"/>
<dbReference type="AlphaFoldDB" id="W4FFL1"/>
<reference evidence="3" key="1">
    <citation type="submission" date="2013-12" db="EMBL/GenBank/DDBJ databases">
        <title>The Genome Sequence of Aphanomyces astaci APO3.</title>
        <authorList>
            <consortium name="The Broad Institute Genomics Platform"/>
            <person name="Russ C."/>
            <person name="Tyler B."/>
            <person name="van West P."/>
            <person name="Dieguez-Uribeondo J."/>
            <person name="Young S.K."/>
            <person name="Zeng Q."/>
            <person name="Gargeya S."/>
            <person name="Fitzgerald M."/>
            <person name="Abouelleil A."/>
            <person name="Alvarado L."/>
            <person name="Chapman S.B."/>
            <person name="Gainer-Dewar J."/>
            <person name="Goldberg J."/>
            <person name="Griggs A."/>
            <person name="Gujja S."/>
            <person name="Hansen M."/>
            <person name="Howarth C."/>
            <person name="Imamovic A."/>
            <person name="Ireland A."/>
            <person name="Larimer J."/>
            <person name="McCowan C."/>
            <person name="Murphy C."/>
            <person name="Pearson M."/>
            <person name="Poon T.W."/>
            <person name="Priest M."/>
            <person name="Roberts A."/>
            <person name="Saif S."/>
            <person name="Shea T."/>
            <person name="Sykes S."/>
            <person name="Wortman J."/>
            <person name="Nusbaum C."/>
            <person name="Birren B."/>
        </authorList>
    </citation>
    <scope>NUCLEOTIDE SEQUENCE [LARGE SCALE GENOMIC DNA]</scope>
    <source>
        <strain evidence="3">APO3</strain>
    </source>
</reference>
<dbReference type="GeneID" id="20819721"/>
<evidence type="ECO:0000256" key="1">
    <source>
        <dbReference type="ARBA" id="ARBA00023026"/>
    </source>
</evidence>
<dbReference type="Gene3D" id="2.40.10.10">
    <property type="entry name" value="Trypsin-like serine proteases"/>
    <property type="match status" value="1"/>
</dbReference>
<dbReference type="GO" id="GO:0006508">
    <property type="term" value="P:proteolysis"/>
    <property type="evidence" value="ECO:0007669"/>
    <property type="project" value="InterPro"/>
</dbReference>
<name>W4FFL1_APHAT</name>
<keyword evidence="1" id="KW-0843">Virulence</keyword>
<evidence type="ECO:0000313" key="3">
    <source>
        <dbReference type="EMBL" id="ETV65616.1"/>
    </source>
</evidence>
<accession>W4FFL1</accession>
<dbReference type="InterPro" id="IPR043504">
    <property type="entry name" value="Peptidase_S1_PA_chymotrypsin"/>
</dbReference>
<dbReference type="EMBL" id="KI913229">
    <property type="protein sequence ID" value="ETV65616.1"/>
    <property type="molecule type" value="Genomic_DNA"/>
</dbReference>
<dbReference type="RefSeq" id="XP_009844913.1">
    <property type="nucleotide sequence ID" value="XM_009846611.1"/>
</dbReference>
<evidence type="ECO:0000259" key="2">
    <source>
        <dbReference type="Pfam" id="PF00089"/>
    </source>
</evidence>
<dbReference type="InterPro" id="IPR001254">
    <property type="entry name" value="Trypsin_dom"/>
</dbReference>
<dbReference type="GO" id="GO:0004252">
    <property type="term" value="F:serine-type endopeptidase activity"/>
    <property type="evidence" value="ECO:0007669"/>
    <property type="project" value="InterPro"/>
</dbReference>
<proteinExistence type="predicted"/>
<dbReference type="InterPro" id="IPR009003">
    <property type="entry name" value="Peptidase_S1_PA"/>
</dbReference>
<gene>
    <name evidence="3" type="ORF">H257_17725</name>
</gene>
<feature type="domain" description="Peptidase S1" evidence="2">
    <location>
        <begin position="9"/>
        <end position="144"/>
    </location>
</feature>
<organism evidence="3">
    <name type="scientific">Aphanomyces astaci</name>
    <name type="common">Crayfish plague agent</name>
    <dbReference type="NCBI Taxonomy" id="112090"/>
    <lineage>
        <taxon>Eukaryota</taxon>
        <taxon>Sar</taxon>
        <taxon>Stramenopiles</taxon>
        <taxon>Oomycota</taxon>
        <taxon>Saprolegniomycetes</taxon>
        <taxon>Saprolegniales</taxon>
        <taxon>Verrucalvaceae</taxon>
        <taxon>Aphanomyces</taxon>
    </lineage>
</organism>
<dbReference type="OrthoDB" id="92105at2759"/>
<dbReference type="SUPFAM" id="SSF50494">
    <property type="entry name" value="Trypsin-like serine proteases"/>
    <property type="match status" value="1"/>
</dbReference>
<dbReference type="Pfam" id="PF00089">
    <property type="entry name" value="Trypsin"/>
    <property type="match status" value="1"/>
</dbReference>
<protein>
    <recommendedName>
        <fullName evidence="2">Peptidase S1 domain-containing protein</fullName>
    </recommendedName>
</protein>
<sequence>MRITYTHSAFVINRLEWTAAHCLGDGLTYVVVGTHYLTGFDDGDLANVTQEIVHPDHYDVGIVILDRNITTIQSVKVSFEFVPADVLTWVRGWGAVTSRGPKSRVLKELNITTWNNTRTAAALISSPGPVYETELGAGGVSQTCACHYESDMASI</sequence>